<feature type="domain" description="Nicotinamide phosphoribosyltransferase N-terminal" evidence="10">
    <location>
        <begin position="4"/>
        <end position="97"/>
    </location>
</feature>
<evidence type="ECO:0000256" key="6">
    <source>
        <dbReference type="ARBA" id="ARBA00035024"/>
    </source>
</evidence>
<evidence type="ECO:0000256" key="7">
    <source>
        <dbReference type="ARBA" id="ARBA00035036"/>
    </source>
</evidence>
<feature type="domain" description="Nicotinate/nicotinamide phosphoribosyltransferase" evidence="9">
    <location>
        <begin position="171"/>
        <end position="283"/>
    </location>
</feature>
<dbReference type="EC" id="2.4.2.12" evidence="6"/>
<keyword evidence="3 11" id="KW-0328">Glycosyltransferase</keyword>
<dbReference type="EMBL" id="CP124756">
    <property type="protein sequence ID" value="WGZ94319.1"/>
    <property type="molecule type" value="Genomic_DNA"/>
</dbReference>
<gene>
    <name evidence="11" type="ORF">QJT81_21490</name>
</gene>
<evidence type="ECO:0000256" key="2">
    <source>
        <dbReference type="ARBA" id="ARBA00022642"/>
    </source>
</evidence>
<keyword evidence="2" id="KW-0662">Pyridine nucleotide biosynthesis</keyword>
<reference evidence="11" key="2">
    <citation type="submission" date="2023-04" db="EMBL/GenBank/DDBJ databases">
        <authorList>
            <person name="Beletskiy A.V."/>
            <person name="Mardanov A.V."/>
            <person name="Ravin N.V."/>
        </authorList>
    </citation>
    <scope>NUCLEOTIDE SEQUENCE</scope>
    <source>
        <strain evidence="11">GKL-02</strain>
    </source>
</reference>
<accession>A0AA95KIG7</accession>
<evidence type="ECO:0000259" key="10">
    <source>
        <dbReference type="Pfam" id="PF18127"/>
    </source>
</evidence>
<organism evidence="11">
    <name type="scientific">Candidatus Thiothrix putei</name>
    <dbReference type="NCBI Taxonomy" id="3080811"/>
    <lineage>
        <taxon>Bacteria</taxon>
        <taxon>Pseudomonadati</taxon>
        <taxon>Pseudomonadota</taxon>
        <taxon>Gammaproteobacteria</taxon>
        <taxon>Thiotrichales</taxon>
        <taxon>Thiotrichaceae</taxon>
        <taxon>Thiothrix</taxon>
    </lineage>
</organism>
<dbReference type="Proteomes" id="UP001301326">
    <property type="component" value="Chromosome"/>
</dbReference>
<dbReference type="Pfam" id="PF18127">
    <property type="entry name" value="NAMPT_N"/>
    <property type="match status" value="1"/>
</dbReference>
<dbReference type="GO" id="GO:0016874">
    <property type="term" value="F:ligase activity"/>
    <property type="evidence" value="ECO:0007669"/>
    <property type="project" value="UniProtKB-KW"/>
</dbReference>
<dbReference type="PANTHER" id="PTHR43816">
    <property type="entry name" value="NICOTINAMIDE PHOSPHORIBOSYLTRANSFERASE"/>
    <property type="match status" value="1"/>
</dbReference>
<evidence type="ECO:0000256" key="1">
    <source>
        <dbReference type="ARBA" id="ARBA00010897"/>
    </source>
</evidence>
<dbReference type="InterPro" id="IPR041529">
    <property type="entry name" value="DUF5598"/>
</dbReference>
<evidence type="ECO:0000256" key="8">
    <source>
        <dbReference type="ARBA" id="ARBA00047835"/>
    </source>
</evidence>
<dbReference type="InterPro" id="IPR041525">
    <property type="entry name" value="N/Namide_PRibTrfase"/>
</dbReference>
<keyword evidence="4" id="KW-0808">Transferase</keyword>
<evidence type="ECO:0000259" key="9">
    <source>
        <dbReference type="Pfam" id="PF04095"/>
    </source>
</evidence>
<sequence length="286" mass="31500">MFTNLILNTDSYKASHFLQYPAGTQVVSSYIESRGGEFPQTLFFGLQAFIKEYLLKPVTTADIDEAEALFAAHGVPFFRQGWEQIVQQHGGFLPIEIEALPEGMIVPTGNALVQIRNTDPQAFWLTSYLETALLRAVWYPTTVATLSWQVKQSIRQALETTCENPANELPFKLHDFGARGVSSHESAALGGMEHLVNFMGSDTVVALLAARKYYGADMAGFSIPAAEHSTITAWGREGEADAYANMLQQFGQAGKLLAVVSDSYDIYHAVSEIWGKQLRAQVRAIA</sequence>
<comment type="similarity">
    <text evidence="1">Belongs to the NAPRTase family.</text>
</comment>
<dbReference type="InterPro" id="IPR013785">
    <property type="entry name" value="Aldolase_TIM"/>
</dbReference>
<evidence type="ECO:0000313" key="11">
    <source>
        <dbReference type="EMBL" id="WGZ94319.1"/>
    </source>
</evidence>
<dbReference type="PANTHER" id="PTHR43816:SF1">
    <property type="entry name" value="NICOTINAMIDE PHOSPHORIBOSYLTRANSFERASE"/>
    <property type="match status" value="1"/>
</dbReference>
<evidence type="ECO:0000256" key="3">
    <source>
        <dbReference type="ARBA" id="ARBA00022676"/>
    </source>
</evidence>
<proteinExistence type="inferred from homology"/>
<dbReference type="InterPro" id="IPR036068">
    <property type="entry name" value="Nicotinate_pribotase-like_C"/>
</dbReference>
<dbReference type="Pfam" id="PF04095">
    <property type="entry name" value="NAPRTase"/>
    <property type="match status" value="1"/>
</dbReference>
<dbReference type="GO" id="GO:0009435">
    <property type="term" value="P:NAD+ biosynthetic process"/>
    <property type="evidence" value="ECO:0007669"/>
    <property type="project" value="InterPro"/>
</dbReference>
<dbReference type="AlphaFoldDB" id="A0AA95KIG7"/>
<dbReference type="Gene3D" id="3.20.20.70">
    <property type="entry name" value="Aldolase class I"/>
    <property type="match status" value="1"/>
</dbReference>
<dbReference type="SUPFAM" id="SSF51690">
    <property type="entry name" value="Nicotinate/Quinolinate PRTase C-terminal domain-like"/>
    <property type="match status" value="1"/>
</dbReference>
<dbReference type="GO" id="GO:0047280">
    <property type="term" value="F:nicotinamide phosphoribosyltransferase activity"/>
    <property type="evidence" value="ECO:0007669"/>
    <property type="project" value="UniProtKB-EC"/>
</dbReference>
<evidence type="ECO:0000256" key="4">
    <source>
        <dbReference type="ARBA" id="ARBA00022679"/>
    </source>
</evidence>
<dbReference type="NCBIfam" id="NF006629">
    <property type="entry name" value="PRK09198.1"/>
    <property type="match status" value="1"/>
</dbReference>
<evidence type="ECO:0000256" key="5">
    <source>
        <dbReference type="ARBA" id="ARBA00035007"/>
    </source>
</evidence>
<comment type="catalytic activity">
    <reaction evidence="8">
        <text>beta-nicotinamide D-ribonucleotide + diphosphate = 5-phospho-alpha-D-ribose 1-diphosphate + nicotinamide + H(+)</text>
        <dbReference type="Rhea" id="RHEA:16149"/>
        <dbReference type="ChEBI" id="CHEBI:14649"/>
        <dbReference type="ChEBI" id="CHEBI:15378"/>
        <dbReference type="ChEBI" id="CHEBI:17154"/>
        <dbReference type="ChEBI" id="CHEBI:33019"/>
        <dbReference type="ChEBI" id="CHEBI:58017"/>
        <dbReference type="EC" id="2.4.2.12"/>
    </reaction>
    <physiologicalReaction direction="right-to-left" evidence="8">
        <dbReference type="Rhea" id="RHEA:16151"/>
    </physiologicalReaction>
</comment>
<reference evidence="11" key="1">
    <citation type="journal article" date="2023" name="Int. J. Mol. Sci.">
        <title>Metagenomics Revealed a New Genus 'Candidatus Thiocaldithrix dubininis' gen. nov., sp. nov. and a New Species 'Candidatus Thiothrix putei' sp. nov. in the Family Thiotrichaceae, Some Members of Which Have Traits of Both Na+- and H+-Motive Energetics.</title>
        <authorList>
            <person name="Ravin N.V."/>
            <person name="Muntyan M.S."/>
            <person name="Smolyakov D.D."/>
            <person name="Rudenko T.S."/>
            <person name="Beletsky A.V."/>
            <person name="Mardanov A.V."/>
            <person name="Grabovich M.Y."/>
        </authorList>
    </citation>
    <scope>NUCLEOTIDE SEQUENCE</scope>
    <source>
        <strain evidence="11">GKL-02</strain>
    </source>
</reference>
<protein>
    <recommendedName>
        <fullName evidence="7">Nicotinamide phosphoribosyltransferase</fullName>
        <ecNumber evidence="6">2.4.2.12</ecNumber>
    </recommendedName>
</protein>
<name>A0AA95KIG7_9GAMM</name>
<dbReference type="KEGG" id="tput:QJT81_21490"/>
<dbReference type="InterPro" id="IPR016471">
    <property type="entry name" value="Nicotinamide_PRibTrfase"/>
</dbReference>
<comment type="pathway">
    <text evidence="5">Cofactor biosynthesis; NAD(+) biosynthesis; nicotinamide D-ribonucleotide from 5-phospho-alpha-D-ribose 1-diphosphate and nicotinamide: step 1/1.</text>
</comment>
<keyword evidence="11" id="KW-0436">Ligase</keyword>